<evidence type="ECO:0000313" key="2">
    <source>
        <dbReference type="Proteomes" id="UP001631969"/>
    </source>
</evidence>
<dbReference type="Proteomes" id="UP001631969">
    <property type="component" value="Unassembled WGS sequence"/>
</dbReference>
<accession>A0ACC7NUX3</accession>
<gene>
    <name evidence="1" type="ORF">ACI1P1_09205</name>
</gene>
<protein>
    <submittedName>
        <fullName evidence="1">Sugar phosphate isomerase/epimerase family protein</fullName>
    </submittedName>
</protein>
<sequence length="300" mass="34190">MNCYLCTISFRHELAGFGDLIRFAKDTGYQGIELWGVHARSMAQASRERAAALVEELYACGLSINMISDYLRVAEGGPTQEAVRCAEEADRKELDRKLDEWLQLGLLFRTRHIRVFAGGKASAAAPEEYKERTCRMLQRAAEGLMKEDMVLVVETHPDTLADTLESTEWLLQKVDMPNMRVNLDILHLWESGTPPLEAYDALQDDVYHLHLKNITAASYLPVFEPNNVYSPFGSRQGIVALGEGAISYKPLLRHLSELQVGHGLSMEWFGERPFYYLKEEREWLRELERTPAYDGMRASE</sequence>
<proteinExistence type="predicted"/>
<comment type="caution">
    <text evidence="1">The sequence shown here is derived from an EMBL/GenBank/DDBJ whole genome shotgun (WGS) entry which is preliminary data.</text>
</comment>
<keyword evidence="1" id="KW-0413">Isomerase</keyword>
<evidence type="ECO:0000313" key="1">
    <source>
        <dbReference type="EMBL" id="MFM9328463.1"/>
    </source>
</evidence>
<name>A0ACC7NUX3_9BACL</name>
<organism evidence="1 2">
    <name type="scientific">Paenibacillus mesotrionivorans</name>
    <dbReference type="NCBI Taxonomy" id="3160968"/>
    <lineage>
        <taxon>Bacteria</taxon>
        <taxon>Bacillati</taxon>
        <taxon>Bacillota</taxon>
        <taxon>Bacilli</taxon>
        <taxon>Bacillales</taxon>
        <taxon>Paenibacillaceae</taxon>
        <taxon>Paenibacillus</taxon>
    </lineage>
</organism>
<reference evidence="1" key="1">
    <citation type="submission" date="2024-12" db="EMBL/GenBank/DDBJ databases">
        <authorList>
            <person name="Wu N."/>
        </authorList>
    </citation>
    <scope>NUCLEOTIDE SEQUENCE</scope>
    <source>
        <strain evidence="1">P15</strain>
    </source>
</reference>
<dbReference type="EMBL" id="JBJURJ010000005">
    <property type="protein sequence ID" value="MFM9328463.1"/>
    <property type="molecule type" value="Genomic_DNA"/>
</dbReference>
<keyword evidence="2" id="KW-1185">Reference proteome</keyword>